<protein>
    <submittedName>
        <fullName evidence="1">Uncharacterized protein</fullName>
    </submittedName>
</protein>
<dbReference type="Proteomes" id="UP000824881">
    <property type="component" value="Unassembled WGS sequence"/>
</dbReference>
<gene>
    <name evidence="1" type="ORF">CCMSSC00406_0007965</name>
</gene>
<organism evidence="1 2">
    <name type="scientific">Pleurotus cornucopiae</name>
    <name type="common">Cornucopia mushroom</name>
    <dbReference type="NCBI Taxonomy" id="5321"/>
    <lineage>
        <taxon>Eukaryota</taxon>
        <taxon>Fungi</taxon>
        <taxon>Dikarya</taxon>
        <taxon>Basidiomycota</taxon>
        <taxon>Agaricomycotina</taxon>
        <taxon>Agaricomycetes</taxon>
        <taxon>Agaricomycetidae</taxon>
        <taxon>Agaricales</taxon>
        <taxon>Pleurotineae</taxon>
        <taxon>Pleurotaceae</taxon>
        <taxon>Pleurotus</taxon>
    </lineage>
</organism>
<accession>A0ACB7IL25</accession>
<comment type="caution">
    <text evidence="1">The sequence shown here is derived from an EMBL/GenBank/DDBJ whole genome shotgun (WGS) entry which is preliminary data.</text>
</comment>
<keyword evidence="2" id="KW-1185">Reference proteome</keyword>
<sequence length="77" mass="8479">MPQSSGMVGFEFRVYMSRHYGAPVVHVLEIWTPASSETGAYGLLPARSKMVLGIEEDVVKAFHDIPLHQNVALQPLA</sequence>
<name>A0ACB7IL25_PLECO</name>
<evidence type="ECO:0000313" key="2">
    <source>
        <dbReference type="Proteomes" id="UP000824881"/>
    </source>
</evidence>
<evidence type="ECO:0000313" key="1">
    <source>
        <dbReference type="EMBL" id="KAG9218434.1"/>
    </source>
</evidence>
<proteinExistence type="predicted"/>
<reference evidence="1 2" key="1">
    <citation type="journal article" date="2021" name="Appl. Environ. Microbiol.">
        <title>Genetic linkage and physical mapping for an oyster mushroom Pleurotus cornucopiae and QTL analysis for the trait cap color.</title>
        <authorList>
            <person name="Zhang Y."/>
            <person name="Gao W."/>
            <person name="Sonnenberg A."/>
            <person name="Chen Q."/>
            <person name="Zhang J."/>
            <person name="Huang C."/>
        </authorList>
    </citation>
    <scope>NUCLEOTIDE SEQUENCE [LARGE SCALE GENOMIC DNA]</scope>
    <source>
        <strain evidence="1">CCMSSC00406</strain>
    </source>
</reference>
<dbReference type="EMBL" id="WQMT02000010">
    <property type="protein sequence ID" value="KAG9218434.1"/>
    <property type="molecule type" value="Genomic_DNA"/>
</dbReference>